<protein>
    <submittedName>
        <fullName evidence="1">Uncharacterized protein</fullName>
    </submittedName>
</protein>
<dbReference type="Proteomes" id="UP001153148">
    <property type="component" value="Unassembled WGS sequence"/>
</dbReference>
<comment type="caution">
    <text evidence="1">The sequence shown here is derived from an EMBL/GenBank/DDBJ whole genome shotgun (WGS) entry which is preliminary data.</text>
</comment>
<gene>
    <name evidence="1" type="ORF">TPAB3V08_LOCUS10746</name>
</gene>
<accession>A0ABN7P7L9</accession>
<keyword evidence="2" id="KW-1185">Reference proteome</keyword>
<reference evidence="1" key="1">
    <citation type="submission" date="2021-03" db="EMBL/GenBank/DDBJ databases">
        <authorList>
            <person name="Tran Van P."/>
        </authorList>
    </citation>
    <scope>NUCLEOTIDE SEQUENCE</scope>
</reference>
<sequence>MQAMNEEDRTFHLQNQFGNACTSDDFVIFNISVLFPETVSAAPRALFEKLASLLNIGAIPAVLQ</sequence>
<organism evidence="1 2">
    <name type="scientific">Timema podura</name>
    <name type="common">Walking stick</name>
    <dbReference type="NCBI Taxonomy" id="61482"/>
    <lineage>
        <taxon>Eukaryota</taxon>
        <taxon>Metazoa</taxon>
        <taxon>Ecdysozoa</taxon>
        <taxon>Arthropoda</taxon>
        <taxon>Hexapoda</taxon>
        <taxon>Insecta</taxon>
        <taxon>Pterygota</taxon>
        <taxon>Neoptera</taxon>
        <taxon>Polyneoptera</taxon>
        <taxon>Phasmatodea</taxon>
        <taxon>Timematodea</taxon>
        <taxon>Timematoidea</taxon>
        <taxon>Timematidae</taxon>
        <taxon>Timema</taxon>
    </lineage>
</organism>
<evidence type="ECO:0000313" key="1">
    <source>
        <dbReference type="EMBL" id="CAG2063799.1"/>
    </source>
</evidence>
<dbReference type="EMBL" id="CAJPIN010029213">
    <property type="protein sequence ID" value="CAG2063799.1"/>
    <property type="molecule type" value="Genomic_DNA"/>
</dbReference>
<evidence type="ECO:0000313" key="2">
    <source>
        <dbReference type="Proteomes" id="UP001153148"/>
    </source>
</evidence>
<proteinExistence type="predicted"/>
<name>A0ABN7P7L9_TIMPD</name>